<evidence type="ECO:0000259" key="14">
    <source>
        <dbReference type="PROSITE" id="PS51103"/>
    </source>
</evidence>
<keyword evidence="2" id="KW-0813">Transport</keyword>
<feature type="transmembrane region" description="Helical" evidence="12">
    <location>
        <begin position="283"/>
        <end position="304"/>
    </location>
</feature>
<evidence type="ECO:0000256" key="9">
    <source>
        <dbReference type="ARBA" id="ARBA00022989"/>
    </source>
</evidence>
<dbReference type="GO" id="GO:0008982">
    <property type="term" value="F:protein-N(PI)-phosphohistidine-sugar phosphotransferase activity"/>
    <property type="evidence" value="ECO:0007669"/>
    <property type="project" value="InterPro"/>
</dbReference>
<dbReference type="PANTHER" id="PTHR30175">
    <property type="entry name" value="PHOSPHOTRANSFERASE SYSTEM TRANSPORT PROTEIN"/>
    <property type="match status" value="1"/>
</dbReference>
<evidence type="ECO:0000256" key="8">
    <source>
        <dbReference type="ARBA" id="ARBA00022777"/>
    </source>
</evidence>
<dbReference type="PANTHER" id="PTHR30175:SF4">
    <property type="entry name" value="PTS SYSTEM TREHALOSE-SPECIFIC EIIBC COMPONENT"/>
    <property type="match status" value="1"/>
</dbReference>
<feature type="transmembrane region" description="Helical" evidence="12">
    <location>
        <begin position="460"/>
        <end position="485"/>
    </location>
</feature>
<keyword evidence="16" id="KW-1185">Reference proteome</keyword>
<keyword evidence="4" id="KW-0762">Sugar transport</keyword>
<dbReference type="GO" id="GO:0090589">
    <property type="term" value="F:protein-phosphocysteine-trehalose phosphotransferase system transporter activity"/>
    <property type="evidence" value="ECO:0007669"/>
    <property type="project" value="TreeGrafter"/>
</dbReference>
<evidence type="ECO:0000313" key="16">
    <source>
        <dbReference type="Proteomes" id="UP000276587"/>
    </source>
</evidence>
<evidence type="ECO:0000256" key="4">
    <source>
        <dbReference type="ARBA" id="ARBA00022597"/>
    </source>
</evidence>
<evidence type="ECO:0000259" key="13">
    <source>
        <dbReference type="PROSITE" id="PS51098"/>
    </source>
</evidence>
<feature type="domain" description="PTS EIIB type-1" evidence="13">
    <location>
        <begin position="23"/>
        <end position="106"/>
    </location>
</feature>
<name>A0A3M4B7R5_PSEMA</name>
<dbReference type="InterPro" id="IPR036878">
    <property type="entry name" value="Glu_permease_IIB"/>
</dbReference>
<proteinExistence type="predicted"/>
<dbReference type="FunFam" id="3.30.1360.60:FF:000001">
    <property type="entry name" value="PTS system glucose-specific IIBC component PtsG"/>
    <property type="match status" value="1"/>
</dbReference>
<dbReference type="PROSITE" id="PS51103">
    <property type="entry name" value="PTS_EIIC_TYPE_1"/>
    <property type="match status" value="1"/>
</dbReference>
<dbReference type="Pfam" id="PF02378">
    <property type="entry name" value="PTS_EIIC"/>
    <property type="match status" value="1"/>
</dbReference>
<dbReference type="EMBL" id="RBQF01000023">
    <property type="protein sequence ID" value="RMP14670.1"/>
    <property type="molecule type" value="Genomic_DNA"/>
</dbReference>
<feature type="transmembrane region" description="Helical" evidence="12">
    <location>
        <begin position="333"/>
        <end position="353"/>
    </location>
</feature>
<dbReference type="GO" id="GO:0016301">
    <property type="term" value="F:kinase activity"/>
    <property type="evidence" value="ECO:0007669"/>
    <property type="project" value="UniProtKB-KW"/>
</dbReference>
<feature type="transmembrane region" description="Helical" evidence="12">
    <location>
        <begin position="365"/>
        <end position="386"/>
    </location>
</feature>
<dbReference type="NCBIfam" id="TIGR00826">
    <property type="entry name" value="EIIB_glc"/>
    <property type="match status" value="1"/>
</dbReference>
<dbReference type="Gene3D" id="3.30.1360.60">
    <property type="entry name" value="Glucose permease domain IIB"/>
    <property type="match status" value="1"/>
</dbReference>
<dbReference type="CDD" id="cd00212">
    <property type="entry name" value="PTS_IIB_glc"/>
    <property type="match status" value="1"/>
</dbReference>
<keyword evidence="8" id="KW-0418">Kinase</keyword>
<feature type="transmembrane region" description="Helical" evidence="12">
    <location>
        <begin position="422"/>
        <end position="440"/>
    </location>
</feature>
<accession>A0A3M4B7R5</accession>
<keyword evidence="6" id="KW-0598">Phosphotransferase system</keyword>
<feature type="transmembrane region" description="Helical" evidence="12">
    <location>
        <begin position="206"/>
        <end position="224"/>
    </location>
</feature>
<keyword evidence="3" id="KW-1003">Cell membrane</keyword>
<dbReference type="InterPro" id="IPR013013">
    <property type="entry name" value="PTS_EIIC_1"/>
</dbReference>
<dbReference type="PROSITE" id="PS51098">
    <property type="entry name" value="PTS_EIIB_TYPE_1"/>
    <property type="match status" value="1"/>
</dbReference>
<dbReference type="GO" id="GO:0009401">
    <property type="term" value="P:phosphoenolpyruvate-dependent sugar phosphotransferase system"/>
    <property type="evidence" value="ECO:0007669"/>
    <property type="project" value="UniProtKB-KW"/>
</dbReference>
<feature type="transmembrane region" description="Helical" evidence="12">
    <location>
        <begin position="173"/>
        <end position="194"/>
    </location>
</feature>
<keyword evidence="5" id="KW-0808">Transferase</keyword>
<dbReference type="NCBIfam" id="NF008236">
    <property type="entry name" value="PRK11007.1"/>
    <property type="match status" value="1"/>
</dbReference>
<dbReference type="PROSITE" id="PS01035">
    <property type="entry name" value="PTS_EIIB_TYPE_1_CYS"/>
    <property type="match status" value="1"/>
</dbReference>
<sequence>MLPMTAPQIKKSKWKTSMSHDYSNIAREILENLGGSDNLEQAAHCVTRLRLALKDPSLVNSSALNQVDLVKGSFFTGGLFQVVIGPGEVEKVYAALREQTGLAAATIADVKKKGADKTNAMQRLVRVFSDVFMPILPALIIAGLLMGVNNLMGAKGMFIEGKTLLEAYPNLDGLWSLINLMANTSFVFLPALVGWSAAKRFGGSEILGIVLGLMLVHPDLLNAWNYGKAVAGLDGQSLPYFDIFGWFQIEKVGYQGQILPILMAAYVMSVIEKWLRARVPNAIQLLVVPITTIVVTGVLALAIIGPVTRHLGILITEGVVTLFDLAPMVGGAIFGLLYAPLVITGMHHMFLAVDLQLISTQGGTFIWPMIVMSNLAQGSAALAVFYTTRNARDKSMASTSAISAYFGITEPAMFGVNLRFKFPFYAALVGSALGSIFLSLNKVQASAIGVGGLPGFISIVPQSIAVFVIGMVIAMVVPFVLTCALSMKIVRPGYRVA</sequence>
<evidence type="ECO:0000256" key="5">
    <source>
        <dbReference type="ARBA" id="ARBA00022679"/>
    </source>
</evidence>
<evidence type="ECO:0000256" key="1">
    <source>
        <dbReference type="ARBA" id="ARBA00004651"/>
    </source>
</evidence>
<protein>
    <recommendedName>
        <fullName evidence="17">PTS EIIC type-1 domain-containing protein</fullName>
    </recommendedName>
</protein>
<comment type="caution">
    <text evidence="15">The sequence shown here is derived from an EMBL/GenBank/DDBJ whole genome shotgun (WGS) entry which is preliminary data.</text>
</comment>
<dbReference type="InterPro" id="IPR018113">
    <property type="entry name" value="PTrfase_EIIB_Cys"/>
</dbReference>
<feature type="active site" description="Phosphocysteine intermediate; for EIIB activity" evidence="11">
    <location>
        <position position="45"/>
    </location>
</feature>
<evidence type="ECO:0000256" key="10">
    <source>
        <dbReference type="ARBA" id="ARBA00023136"/>
    </source>
</evidence>
<feature type="domain" description="PTS EIIC type-1" evidence="14">
    <location>
        <begin position="126"/>
        <end position="497"/>
    </location>
</feature>
<evidence type="ECO:0000256" key="3">
    <source>
        <dbReference type="ARBA" id="ARBA00022475"/>
    </source>
</evidence>
<evidence type="ECO:0008006" key="17">
    <source>
        <dbReference type="Google" id="ProtNLM"/>
    </source>
</evidence>
<gene>
    <name evidence="15" type="ORF">ALQ29_03067</name>
</gene>
<dbReference type="InterPro" id="IPR011296">
    <property type="entry name" value="PTS_IIBC_treh"/>
</dbReference>
<keyword evidence="7 12" id="KW-0812">Transmembrane</keyword>
<keyword evidence="9 12" id="KW-1133">Transmembrane helix</keyword>
<evidence type="ECO:0000256" key="7">
    <source>
        <dbReference type="ARBA" id="ARBA00022692"/>
    </source>
</evidence>
<dbReference type="Pfam" id="PF00367">
    <property type="entry name" value="PTS_EIIB"/>
    <property type="match status" value="1"/>
</dbReference>
<evidence type="ECO:0000256" key="6">
    <source>
        <dbReference type="ARBA" id="ARBA00022683"/>
    </source>
</evidence>
<dbReference type="GO" id="GO:0005886">
    <property type="term" value="C:plasma membrane"/>
    <property type="evidence" value="ECO:0007669"/>
    <property type="project" value="UniProtKB-SubCell"/>
</dbReference>
<evidence type="ECO:0000256" key="2">
    <source>
        <dbReference type="ARBA" id="ARBA00022448"/>
    </source>
</evidence>
<feature type="transmembrane region" description="Helical" evidence="12">
    <location>
        <begin position="131"/>
        <end position="153"/>
    </location>
</feature>
<evidence type="ECO:0000313" key="15">
    <source>
        <dbReference type="EMBL" id="RMP14670.1"/>
    </source>
</evidence>
<dbReference type="SUPFAM" id="SSF55604">
    <property type="entry name" value="Glucose permease domain IIB"/>
    <property type="match status" value="1"/>
</dbReference>
<dbReference type="GO" id="GO:0015574">
    <property type="term" value="F:trehalose transmembrane transporter activity"/>
    <property type="evidence" value="ECO:0007669"/>
    <property type="project" value="InterPro"/>
</dbReference>
<dbReference type="AlphaFoldDB" id="A0A3M4B7R5"/>
<dbReference type="InterPro" id="IPR050558">
    <property type="entry name" value="PTS_Sugar-Specific_Components"/>
</dbReference>
<organism evidence="15 16">
    <name type="scientific">Pseudomonas marginalis pv. marginalis</name>
    <dbReference type="NCBI Taxonomy" id="97473"/>
    <lineage>
        <taxon>Bacteria</taxon>
        <taxon>Pseudomonadati</taxon>
        <taxon>Pseudomonadota</taxon>
        <taxon>Gammaproteobacteria</taxon>
        <taxon>Pseudomonadales</taxon>
        <taxon>Pseudomonadaceae</taxon>
        <taxon>Pseudomonas</taxon>
    </lineage>
</organism>
<reference evidence="15 16" key="1">
    <citation type="submission" date="2018-08" db="EMBL/GenBank/DDBJ databases">
        <title>Recombination of ecologically and evolutionarily significant loci maintains genetic cohesion in the Pseudomonas syringae species complex.</title>
        <authorList>
            <person name="Dillon M."/>
            <person name="Thakur S."/>
            <person name="Almeida R.N.D."/>
            <person name="Weir B.S."/>
            <person name="Guttman D.S."/>
        </authorList>
    </citation>
    <scope>NUCLEOTIDE SEQUENCE [LARGE SCALE GENOMIC DNA]</scope>
    <source>
        <strain evidence="15 16">ICMP 3555</strain>
    </source>
</reference>
<keyword evidence="10 12" id="KW-0472">Membrane</keyword>
<dbReference type="NCBIfam" id="TIGR01992">
    <property type="entry name" value="PTS-IIBC-Tre"/>
    <property type="match status" value="1"/>
</dbReference>
<dbReference type="InterPro" id="IPR003352">
    <property type="entry name" value="PTS_EIIC"/>
</dbReference>
<evidence type="ECO:0000256" key="12">
    <source>
        <dbReference type="SAM" id="Phobius"/>
    </source>
</evidence>
<dbReference type="Proteomes" id="UP000276587">
    <property type="component" value="Unassembled WGS sequence"/>
</dbReference>
<comment type="subcellular location">
    <subcellularLocation>
        <location evidence="1">Cell membrane</location>
        <topology evidence="1">Multi-pass membrane protein</topology>
    </subcellularLocation>
</comment>
<dbReference type="InterPro" id="IPR001996">
    <property type="entry name" value="PTS_IIB_1"/>
</dbReference>
<evidence type="ECO:0000256" key="11">
    <source>
        <dbReference type="PROSITE-ProRule" id="PRU00421"/>
    </source>
</evidence>